<evidence type="ECO:0000313" key="2">
    <source>
        <dbReference type="EMBL" id="JAA83227.1"/>
    </source>
</evidence>
<protein>
    <submittedName>
        <fullName evidence="2">Uncharacterized protein</fullName>
    </submittedName>
</protein>
<keyword evidence="1" id="KW-0472">Membrane</keyword>
<proteinExistence type="predicted"/>
<dbReference type="EMBL" id="GAIX01009333">
    <property type="protein sequence ID" value="JAA83227.1"/>
    <property type="molecule type" value="Transcribed_RNA"/>
</dbReference>
<reference evidence="2" key="2">
    <citation type="submission" date="2013-05" db="EMBL/GenBank/DDBJ databases">
        <authorList>
            <person name="Carter J.-M."/>
            <person name="Baker S.C."/>
            <person name="Pink R."/>
            <person name="Carter D.R.F."/>
            <person name="Collins A."/>
            <person name="Tomlin J."/>
            <person name="Gibbs M."/>
            <person name="Breuker C.J."/>
        </authorList>
    </citation>
    <scope>NUCLEOTIDE SEQUENCE</scope>
    <source>
        <tissue evidence="2">Ovary</tissue>
    </source>
</reference>
<keyword evidence="1" id="KW-1133">Transmembrane helix</keyword>
<reference evidence="2" key="1">
    <citation type="journal article" date="2013" name="BMC Genomics">
        <title>Unscrambling butterfly oogenesis.</title>
        <authorList>
            <person name="Carter J.M."/>
            <person name="Baker S.C."/>
            <person name="Pink R."/>
            <person name="Carter D.R."/>
            <person name="Collins A."/>
            <person name="Tomlin J."/>
            <person name="Gibbs M."/>
            <person name="Breuker C.J."/>
        </authorList>
    </citation>
    <scope>NUCLEOTIDE SEQUENCE</scope>
    <source>
        <tissue evidence="2">Ovary</tissue>
    </source>
</reference>
<accession>S4PV14</accession>
<organism evidence="2">
    <name type="scientific">Pararge aegeria</name>
    <name type="common">speckled wood butterfly</name>
    <dbReference type="NCBI Taxonomy" id="116150"/>
    <lineage>
        <taxon>Eukaryota</taxon>
        <taxon>Metazoa</taxon>
        <taxon>Ecdysozoa</taxon>
        <taxon>Arthropoda</taxon>
        <taxon>Hexapoda</taxon>
        <taxon>Insecta</taxon>
        <taxon>Pterygota</taxon>
        <taxon>Neoptera</taxon>
        <taxon>Endopterygota</taxon>
        <taxon>Lepidoptera</taxon>
        <taxon>Glossata</taxon>
        <taxon>Ditrysia</taxon>
        <taxon>Papilionoidea</taxon>
        <taxon>Nymphalidae</taxon>
        <taxon>Satyrinae</taxon>
        <taxon>Satyrini</taxon>
        <taxon>Parargina</taxon>
        <taxon>Pararge</taxon>
    </lineage>
</organism>
<name>S4PV14_9NEOP</name>
<feature type="transmembrane region" description="Helical" evidence="1">
    <location>
        <begin position="34"/>
        <end position="67"/>
    </location>
</feature>
<evidence type="ECO:0000256" key="1">
    <source>
        <dbReference type="SAM" id="Phobius"/>
    </source>
</evidence>
<feature type="non-terminal residue" evidence="2">
    <location>
        <position position="77"/>
    </location>
</feature>
<sequence>MPRGAAQAYVERFAVSLYTRSLAARRTLRDHFRVAVHVLFLWFPVSAMTIVPIRVLSLIFFFVIPFFRVIPSGTAVA</sequence>
<keyword evidence="1" id="KW-0812">Transmembrane</keyword>
<dbReference type="AlphaFoldDB" id="S4PV14"/>